<dbReference type="CTD" id="8238874"/>
<dbReference type="GeneID" id="8238874"/>
<evidence type="ECO:0000256" key="1">
    <source>
        <dbReference type="SAM" id="Phobius"/>
    </source>
</evidence>
<evidence type="ECO:0000313" key="4">
    <source>
        <dbReference type="Proteomes" id="UP000009046"/>
    </source>
</evidence>
<dbReference type="AlphaFoldDB" id="E0VA49"/>
<dbReference type="KEGG" id="phu:Phum_PHUM026800"/>
<sequence length="147" mass="17033">METCEVDPKPGKKLLFCCDLNAESFFHWFAYFCIYTAVTQVILITFYELGGFLLLYAMHCKMPSLCYMFLFIMTITLITNIIHVMFIFVNQECLRENVFWALTADMTPENFIAYLVSLYMTIVPGINFIVVLYICLFVADYIAGTNP</sequence>
<reference evidence="2" key="1">
    <citation type="submission" date="2007-04" db="EMBL/GenBank/DDBJ databases">
        <title>Annotation of Pediculus humanus corporis strain USDA.</title>
        <authorList>
            <person name="Kirkness E."/>
            <person name="Hannick L."/>
            <person name="Hass B."/>
            <person name="Bruggner R."/>
            <person name="Lawson D."/>
            <person name="Bidwell S."/>
            <person name="Joardar V."/>
            <person name="Caler E."/>
            <person name="Walenz B."/>
            <person name="Inman J."/>
            <person name="Schobel S."/>
            <person name="Galinsky K."/>
            <person name="Amedeo P."/>
            <person name="Strausberg R."/>
        </authorList>
    </citation>
    <scope>NUCLEOTIDE SEQUENCE</scope>
    <source>
        <strain evidence="2">USDA</strain>
    </source>
</reference>
<dbReference type="EnsemblMetazoa" id="PHUM026800-RA">
    <property type="protein sequence ID" value="PHUM026800-PA"/>
    <property type="gene ID" value="PHUM026800"/>
</dbReference>
<evidence type="ECO:0000313" key="2">
    <source>
        <dbReference type="EMBL" id="EEB10255.1"/>
    </source>
</evidence>
<dbReference type="Proteomes" id="UP000009046">
    <property type="component" value="Unassembled WGS sequence"/>
</dbReference>
<dbReference type="InParanoid" id="E0VA49"/>
<protein>
    <submittedName>
        <fullName evidence="2 3">Uncharacterized protein</fullName>
    </submittedName>
</protein>
<dbReference type="EMBL" id="AAZO01000326">
    <property type="status" value="NOT_ANNOTATED_CDS"/>
    <property type="molecule type" value="Genomic_DNA"/>
</dbReference>
<keyword evidence="1" id="KW-1133">Transmembrane helix</keyword>
<proteinExistence type="predicted"/>
<keyword evidence="1" id="KW-0472">Membrane</keyword>
<feature type="transmembrane region" description="Helical" evidence="1">
    <location>
        <begin position="29"/>
        <end position="55"/>
    </location>
</feature>
<dbReference type="VEuPathDB" id="VectorBase:PHUM026800"/>
<dbReference type="HOGENOM" id="CLU_1770293_0_0_1"/>
<reference evidence="2" key="2">
    <citation type="submission" date="2007-04" db="EMBL/GenBank/DDBJ databases">
        <title>The genome of the human body louse.</title>
        <authorList>
            <consortium name="The Human Body Louse Genome Consortium"/>
            <person name="Kirkness E."/>
            <person name="Walenz B."/>
            <person name="Hass B."/>
            <person name="Bruggner R."/>
            <person name="Strausberg R."/>
        </authorList>
    </citation>
    <scope>NUCLEOTIDE SEQUENCE</scope>
    <source>
        <strain evidence="2">USDA</strain>
    </source>
</reference>
<dbReference type="RefSeq" id="XP_002422993.1">
    <property type="nucleotide sequence ID" value="XM_002422948.1"/>
</dbReference>
<accession>E0VA49</accession>
<feature type="transmembrane region" description="Helical" evidence="1">
    <location>
        <begin position="67"/>
        <end position="91"/>
    </location>
</feature>
<keyword evidence="4" id="KW-1185">Reference proteome</keyword>
<name>E0VA49_PEDHC</name>
<feature type="transmembrane region" description="Helical" evidence="1">
    <location>
        <begin position="111"/>
        <end position="139"/>
    </location>
</feature>
<gene>
    <name evidence="3" type="primary">8238874</name>
    <name evidence="2" type="ORF">Phum_PHUM026800</name>
</gene>
<organism>
    <name type="scientific">Pediculus humanus subsp. corporis</name>
    <name type="common">Body louse</name>
    <dbReference type="NCBI Taxonomy" id="121224"/>
    <lineage>
        <taxon>Eukaryota</taxon>
        <taxon>Metazoa</taxon>
        <taxon>Ecdysozoa</taxon>
        <taxon>Arthropoda</taxon>
        <taxon>Hexapoda</taxon>
        <taxon>Insecta</taxon>
        <taxon>Pterygota</taxon>
        <taxon>Neoptera</taxon>
        <taxon>Paraneoptera</taxon>
        <taxon>Psocodea</taxon>
        <taxon>Troctomorpha</taxon>
        <taxon>Phthiraptera</taxon>
        <taxon>Anoplura</taxon>
        <taxon>Pediculidae</taxon>
        <taxon>Pediculus</taxon>
    </lineage>
</organism>
<reference evidence="3" key="3">
    <citation type="submission" date="2021-02" db="UniProtKB">
        <authorList>
            <consortium name="EnsemblMetazoa"/>
        </authorList>
    </citation>
    <scope>IDENTIFICATION</scope>
    <source>
        <strain evidence="3">USDA</strain>
    </source>
</reference>
<dbReference type="EMBL" id="DS235004">
    <property type="protein sequence ID" value="EEB10255.1"/>
    <property type="molecule type" value="Genomic_DNA"/>
</dbReference>
<evidence type="ECO:0000313" key="3">
    <source>
        <dbReference type="EnsemblMetazoa" id="PHUM026800-PA"/>
    </source>
</evidence>
<keyword evidence="1" id="KW-0812">Transmembrane</keyword>